<comment type="caution">
    <text evidence="1">The sequence shown here is derived from an EMBL/GenBank/DDBJ whole genome shotgun (WGS) entry which is preliminary data.</text>
</comment>
<reference evidence="1 2" key="1">
    <citation type="submission" date="2019-08" db="EMBL/GenBank/DDBJ databases">
        <title>Deep-cultivation of Planctomycetes and their phenomic and genomic characterization uncovers novel biology.</title>
        <authorList>
            <person name="Wiegand S."/>
            <person name="Jogler M."/>
            <person name="Boedeker C."/>
            <person name="Pinto D."/>
            <person name="Vollmers J."/>
            <person name="Rivas-Marin E."/>
            <person name="Kohn T."/>
            <person name="Peeters S.H."/>
            <person name="Heuer A."/>
            <person name="Rast P."/>
            <person name="Oberbeckmann S."/>
            <person name="Bunk B."/>
            <person name="Jeske O."/>
            <person name="Meyerdierks A."/>
            <person name="Storesund J.E."/>
            <person name="Kallscheuer N."/>
            <person name="Luecker S."/>
            <person name="Lage O.M."/>
            <person name="Pohl T."/>
            <person name="Merkel B.J."/>
            <person name="Hornburger P."/>
            <person name="Mueller R.-W."/>
            <person name="Bruemmer F."/>
            <person name="Labrenz M."/>
            <person name="Spormann A.M."/>
            <person name="Op Den Camp H."/>
            <person name="Overmann J."/>
            <person name="Amann R."/>
            <person name="Jetten M.S.M."/>
            <person name="Mascher T."/>
            <person name="Medema M.H."/>
            <person name="Devos D.P."/>
            <person name="Kaster A.-K."/>
            <person name="Ovreas L."/>
            <person name="Rohde M."/>
            <person name="Galperin M.Y."/>
            <person name="Jogler C."/>
        </authorList>
    </citation>
    <scope>NUCLEOTIDE SEQUENCE [LARGE SCALE GENOMIC DNA]</scope>
    <source>
        <strain evidence="1 2">LF1</strain>
    </source>
</reference>
<evidence type="ECO:0000313" key="1">
    <source>
        <dbReference type="EMBL" id="KAA1258080.1"/>
    </source>
</evidence>
<name>A0A5B1CEQ3_9BACT</name>
<evidence type="ECO:0000313" key="2">
    <source>
        <dbReference type="Proteomes" id="UP000322699"/>
    </source>
</evidence>
<accession>A0A5B1CEQ3</accession>
<protein>
    <submittedName>
        <fullName evidence="1">Uncharacterized protein</fullName>
    </submittedName>
</protein>
<keyword evidence="2" id="KW-1185">Reference proteome</keyword>
<proteinExistence type="predicted"/>
<gene>
    <name evidence="1" type="ORF">LF1_05950</name>
</gene>
<dbReference type="EMBL" id="VRLW01000001">
    <property type="protein sequence ID" value="KAA1258080.1"/>
    <property type="molecule type" value="Genomic_DNA"/>
</dbReference>
<dbReference type="AlphaFoldDB" id="A0A5B1CEQ3"/>
<organism evidence="1 2">
    <name type="scientific">Rubripirellula obstinata</name>
    <dbReference type="NCBI Taxonomy" id="406547"/>
    <lineage>
        <taxon>Bacteria</taxon>
        <taxon>Pseudomonadati</taxon>
        <taxon>Planctomycetota</taxon>
        <taxon>Planctomycetia</taxon>
        <taxon>Pirellulales</taxon>
        <taxon>Pirellulaceae</taxon>
        <taxon>Rubripirellula</taxon>
    </lineage>
</organism>
<dbReference type="Proteomes" id="UP000322699">
    <property type="component" value="Unassembled WGS sequence"/>
</dbReference>
<sequence length="321" mass="36627">MDFLLNDRSIHGQFSTTSDFVASAEATLQIRSAIKKSGGDLYCHRNLANAQVTNDQFMSKAVQGMRRDVKQIWMAWLTKGGPFWDEARQHSEDEWLEIDTKELVTDTAIGEAGFCCLHELPRELVSVDPSDWLRDPIEVIWKTSETTERRVSVPNYWSVEAIEQRLGAIQPTFKSWESLEEHLRTSCASVAFADDFMRMKKFPYVKSVGEWISILVRVLDTLSVSIDDSGNRTDRGQEAYDTYFTGHAPYFTDESTSNKSAYRDAMTFPHPTEAGLDLFCTWHGKVNSPSSFPPVRIHFSWPIKKRGDLFIPYVGKKITMS</sequence>